<proteinExistence type="predicted"/>
<dbReference type="HOGENOM" id="CLU_2820604_0_0_2"/>
<organism evidence="1 2">
    <name type="scientific">Candidatus Nitrososphaera evergladensis SR1</name>
    <dbReference type="NCBI Taxonomy" id="1459636"/>
    <lineage>
        <taxon>Archaea</taxon>
        <taxon>Nitrososphaerota</taxon>
        <taxon>Nitrososphaeria</taxon>
        <taxon>Nitrososphaerales</taxon>
        <taxon>Nitrososphaeraceae</taxon>
        <taxon>Nitrososphaera</taxon>
    </lineage>
</organism>
<dbReference type="STRING" id="1459636.NTE_01776"/>
<dbReference type="Proteomes" id="UP000028194">
    <property type="component" value="Chromosome"/>
</dbReference>
<name>A0A075MSS8_9ARCH</name>
<gene>
    <name evidence="1" type="ORF">NTE_01776</name>
</gene>
<dbReference type="KEGG" id="nev:NTE_01776"/>
<evidence type="ECO:0000313" key="1">
    <source>
        <dbReference type="EMBL" id="AIF83837.1"/>
    </source>
</evidence>
<reference evidence="1 2" key="1">
    <citation type="journal article" date="2014" name="PLoS ONE">
        <title>Genome Sequence of Candidatus Nitrososphaera evergladensis from Group I.1b Enriched from Everglades Soil Reveals Novel Genomic Features of the Ammonia-Oxidizing Archaea.</title>
        <authorList>
            <person name="Zhalnina K.V."/>
            <person name="Dias R."/>
            <person name="Leonard M.T."/>
            <person name="Dorr de Quadros P."/>
            <person name="Camargo F.A."/>
            <person name="Drew J.C."/>
            <person name="Farmerie W.G."/>
            <person name="Daroub S.H."/>
            <person name="Triplett E.W."/>
        </authorList>
    </citation>
    <scope>NUCLEOTIDE SEQUENCE [LARGE SCALE GENOMIC DNA]</scope>
    <source>
        <strain evidence="1 2">SR1</strain>
    </source>
</reference>
<accession>A0A075MSS8</accession>
<evidence type="ECO:0000313" key="2">
    <source>
        <dbReference type="Proteomes" id="UP000028194"/>
    </source>
</evidence>
<sequence length="66" mass="7588">MGLNNQTTVTAELGKELYCQHCTYIWTYRGRSIFHTACPHCGFRVRVHLGEARAKAFRNGMVERAE</sequence>
<protein>
    <submittedName>
        <fullName evidence="1">Uncharacterized protein</fullName>
    </submittedName>
</protein>
<dbReference type="EMBL" id="CP007174">
    <property type="protein sequence ID" value="AIF83837.1"/>
    <property type="molecule type" value="Genomic_DNA"/>
</dbReference>
<dbReference type="AlphaFoldDB" id="A0A075MSS8"/>
<keyword evidence="2" id="KW-1185">Reference proteome</keyword>